<dbReference type="InterPro" id="IPR023352">
    <property type="entry name" value="MAPEG-like_dom_sf"/>
</dbReference>
<evidence type="ECO:0000256" key="5">
    <source>
        <dbReference type="SAM" id="Phobius"/>
    </source>
</evidence>
<evidence type="ECO:0000313" key="7">
    <source>
        <dbReference type="Proteomes" id="UP001497512"/>
    </source>
</evidence>
<keyword evidence="3 5" id="KW-1133">Transmembrane helix</keyword>
<feature type="transmembrane region" description="Helical" evidence="5">
    <location>
        <begin position="6"/>
        <end position="25"/>
    </location>
</feature>
<protein>
    <recommendedName>
        <fullName evidence="8">Microsomal glutathione S-transferase</fullName>
    </recommendedName>
</protein>
<dbReference type="PANTHER" id="PTHR10250">
    <property type="entry name" value="MICROSOMAL GLUTATHIONE S-TRANSFERASE"/>
    <property type="match status" value="1"/>
</dbReference>
<gene>
    <name evidence="6" type="ORF">CSSPTR1EN2_LOCUS16850</name>
</gene>
<feature type="transmembrane region" description="Helical" evidence="5">
    <location>
        <begin position="122"/>
        <end position="141"/>
    </location>
</feature>
<evidence type="ECO:0000256" key="1">
    <source>
        <dbReference type="ARBA" id="ARBA00004141"/>
    </source>
</evidence>
<dbReference type="Pfam" id="PF01124">
    <property type="entry name" value="MAPEG"/>
    <property type="match status" value="1"/>
</dbReference>
<sequence>MELVEGYGWVSLVLVLHLLENVWMLEQVGAARKKYKVFYPTMYAVESENPQAKLFNCVQRAHQNVLEFMPTFISLLLVGGLQYPRLAAVLGLVYVVARYFYFKGYSTGDPDKRLASGGGFHYVGIIGLLFCTIGFTLHQLFPTLV</sequence>
<evidence type="ECO:0000313" key="6">
    <source>
        <dbReference type="EMBL" id="CAK9223475.1"/>
    </source>
</evidence>
<reference evidence="6" key="1">
    <citation type="submission" date="2024-02" db="EMBL/GenBank/DDBJ databases">
        <authorList>
            <consortium name="ELIXIR-Norway"/>
            <consortium name="Elixir Norway"/>
        </authorList>
    </citation>
    <scope>NUCLEOTIDE SEQUENCE</scope>
</reference>
<dbReference type="Gene3D" id="1.20.120.550">
    <property type="entry name" value="Membrane associated eicosanoid/glutathione metabolism-like domain"/>
    <property type="match status" value="1"/>
</dbReference>
<dbReference type="Proteomes" id="UP001497512">
    <property type="component" value="Chromosome 4"/>
</dbReference>
<dbReference type="InterPro" id="IPR050997">
    <property type="entry name" value="MAPEG"/>
</dbReference>
<keyword evidence="7" id="KW-1185">Reference proteome</keyword>
<evidence type="ECO:0000256" key="4">
    <source>
        <dbReference type="ARBA" id="ARBA00023136"/>
    </source>
</evidence>
<dbReference type="InterPro" id="IPR001129">
    <property type="entry name" value="Membr-assoc_MAPEG"/>
</dbReference>
<accession>A0ABP0UK18</accession>
<dbReference type="EMBL" id="OZ019896">
    <property type="protein sequence ID" value="CAK9223475.1"/>
    <property type="molecule type" value="Genomic_DNA"/>
</dbReference>
<organism evidence="6 7">
    <name type="scientific">Sphagnum troendelagicum</name>
    <dbReference type="NCBI Taxonomy" id="128251"/>
    <lineage>
        <taxon>Eukaryota</taxon>
        <taxon>Viridiplantae</taxon>
        <taxon>Streptophyta</taxon>
        <taxon>Embryophyta</taxon>
        <taxon>Bryophyta</taxon>
        <taxon>Sphagnophytina</taxon>
        <taxon>Sphagnopsida</taxon>
        <taxon>Sphagnales</taxon>
        <taxon>Sphagnaceae</taxon>
        <taxon>Sphagnum</taxon>
    </lineage>
</organism>
<proteinExistence type="predicted"/>
<dbReference type="PANTHER" id="PTHR10250:SF22">
    <property type="entry name" value="MICROSOMAL GLUTATHIONE S-TRANSFERASE"/>
    <property type="match status" value="1"/>
</dbReference>
<comment type="subcellular location">
    <subcellularLocation>
        <location evidence="1">Membrane</location>
        <topology evidence="1">Multi-pass membrane protein</topology>
    </subcellularLocation>
</comment>
<evidence type="ECO:0008006" key="8">
    <source>
        <dbReference type="Google" id="ProtNLM"/>
    </source>
</evidence>
<keyword evidence="4 5" id="KW-0472">Membrane</keyword>
<feature type="transmembrane region" description="Helical" evidence="5">
    <location>
        <begin position="83"/>
        <end position="102"/>
    </location>
</feature>
<name>A0ABP0UK18_9BRYO</name>
<evidence type="ECO:0000256" key="3">
    <source>
        <dbReference type="ARBA" id="ARBA00022989"/>
    </source>
</evidence>
<dbReference type="SUPFAM" id="SSF161084">
    <property type="entry name" value="MAPEG domain-like"/>
    <property type="match status" value="1"/>
</dbReference>
<evidence type="ECO:0000256" key="2">
    <source>
        <dbReference type="ARBA" id="ARBA00022692"/>
    </source>
</evidence>
<keyword evidence="2 5" id="KW-0812">Transmembrane</keyword>